<keyword evidence="8 17" id="KW-0863">Zinc-finger</keyword>
<evidence type="ECO:0000256" key="10">
    <source>
        <dbReference type="ARBA" id="ARBA00022833"/>
    </source>
</evidence>
<evidence type="ECO:0000313" key="20">
    <source>
        <dbReference type="EMBL" id="KAG2498714.1"/>
    </source>
</evidence>
<evidence type="ECO:0000256" key="16">
    <source>
        <dbReference type="ARBA" id="ARBA00048889"/>
    </source>
</evidence>
<dbReference type="Proteomes" id="UP000612055">
    <property type="component" value="Unassembled WGS sequence"/>
</dbReference>
<dbReference type="AlphaFoldDB" id="A0A836C4F6"/>
<keyword evidence="21" id="KW-1185">Reference proteome</keyword>
<evidence type="ECO:0000256" key="18">
    <source>
        <dbReference type="SAM" id="MobiDB-lite"/>
    </source>
</evidence>
<dbReference type="OrthoDB" id="551166at2759"/>
<dbReference type="GO" id="GO:0009507">
    <property type="term" value="C:chloroplast"/>
    <property type="evidence" value="ECO:0007669"/>
    <property type="project" value="UniProtKB-SubCell"/>
</dbReference>
<evidence type="ECO:0000256" key="14">
    <source>
        <dbReference type="ARBA" id="ARBA00024015"/>
    </source>
</evidence>
<keyword evidence="4" id="KW-0934">Plastid</keyword>
<keyword evidence="12" id="KW-1133">Transmembrane helix</keyword>
<dbReference type="EC" id="2.7.1.182" evidence="15"/>
<organism evidence="20 21">
    <name type="scientific">Edaphochlamys debaryana</name>
    <dbReference type="NCBI Taxonomy" id="47281"/>
    <lineage>
        <taxon>Eukaryota</taxon>
        <taxon>Viridiplantae</taxon>
        <taxon>Chlorophyta</taxon>
        <taxon>core chlorophytes</taxon>
        <taxon>Chlorophyceae</taxon>
        <taxon>CS clade</taxon>
        <taxon>Chlamydomonadales</taxon>
        <taxon>Chlamydomonadales incertae sedis</taxon>
        <taxon>Edaphochlamys</taxon>
    </lineage>
</organism>
<dbReference type="SUPFAM" id="SSF144232">
    <property type="entry name" value="HIT/MYND zinc finger-like"/>
    <property type="match status" value="1"/>
</dbReference>
<dbReference type="PANTHER" id="PTHR32523:SF8">
    <property type="entry name" value="DOLICHOL KINASE"/>
    <property type="match status" value="1"/>
</dbReference>
<comment type="similarity">
    <text evidence="2">Belongs to the polyprenol kinase family.</text>
</comment>
<sequence>MALLEVSNMNDSPTLIAAGAAFARSLLKMQMLHAAARQLADAANTLPEMMLPLCITAASDRLAEGDKERHDLLAGLAGPLTETRVTEHAARLLLLLRGSQPDNLHRTSVSAVSYFLSTYNCSYRQVHDNATAGREPGTRDDALAQFRSVLQGPCARHAAVVLGLTALDGLDCIPPGANTACRCLRAGPPDKDLNGEVLPALTAALDAAVQEPEEEPACSPRALAHNVGRVGYVVEASMRAYGHPYKPGDDRRWLSPEDRLAVAPQPGSGLCGQRHPLLRRTDARTLLRGAAEPDAAGVTAGVEKCRAVLWVSHAEHDGASPWALGRLALVLSAALPDWMAELSRLVLEAAALHTEAWREGRGRQGAEEREGDEEAGKGQPPYLCRAMEALMLSSKAYCPGRPPPSAPSTVANVAAAEPKLGAHGGGPCKDGEGSSSSGGGGGDGSGRDEGPTAGSSEDGSVEGADDSDWRWAVLEGAKLVAVVGAALGLQGGRTSNTAPYDDLHGVAGTTALSLLLERPAEVVRCLRDTSGNTAWRPEALRGSAEALRTSKRDASLAPAVASLAVLLDAAPVAAAVLAEGDVERTLVGQGNDVRPREATLADCMLPPGKARSRLGFRPCSSPACAELEPHDDPPPRLRQCGGCGRASYCCRACQTAHWRAGHKAECGGGPKAG</sequence>
<evidence type="ECO:0000256" key="6">
    <source>
        <dbReference type="ARBA" id="ARBA00022692"/>
    </source>
</evidence>
<feature type="domain" description="MYND-type" evidence="19">
    <location>
        <begin position="621"/>
        <end position="666"/>
    </location>
</feature>
<dbReference type="InterPro" id="IPR002893">
    <property type="entry name" value="Znf_MYND"/>
</dbReference>
<evidence type="ECO:0000256" key="1">
    <source>
        <dbReference type="ARBA" id="ARBA00004508"/>
    </source>
</evidence>
<evidence type="ECO:0000256" key="12">
    <source>
        <dbReference type="ARBA" id="ARBA00022989"/>
    </source>
</evidence>
<comment type="catalytic activity">
    <reaction evidence="16">
        <text>phytol + CTP = phytyl phosphate + CDP + H(+)</text>
        <dbReference type="Rhea" id="RHEA:38055"/>
        <dbReference type="ChEBI" id="CHEBI:15378"/>
        <dbReference type="ChEBI" id="CHEBI:17327"/>
        <dbReference type="ChEBI" id="CHEBI:37563"/>
        <dbReference type="ChEBI" id="CHEBI:58069"/>
        <dbReference type="ChEBI" id="CHEBI:75483"/>
        <dbReference type="EC" id="2.7.1.182"/>
    </reaction>
</comment>
<evidence type="ECO:0000256" key="4">
    <source>
        <dbReference type="ARBA" id="ARBA00022640"/>
    </source>
</evidence>
<evidence type="ECO:0000256" key="17">
    <source>
        <dbReference type="PROSITE-ProRule" id="PRU00134"/>
    </source>
</evidence>
<evidence type="ECO:0000259" key="19">
    <source>
        <dbReference type="PROSITE" id="PS50865"/>
    </source>
</evidence>
<dbReference type="GO" id="GO:0010276">
    <property type="term" value="F:phytol kinase activity"/>
    <property type="evidence" value="ECO:0007669"/>
    <property type="project" value="UniProtKB-EC"/>
</dbReference>
<keyword evidence="3" id="KW-0150">Chloroplast</keyword>
<evidence type="ECO:0000256" key="9">
    <source>
        <dbReference type="ARBA" id="ARBA00022777"/>
    </source>
</evidence>
<dbReference type="PROSITE" id="PS50865">
    <property type="entry name" value="ZF_MYND_2"/>
    <property type="match status" value="1"/>
</dbReference>
<keyword evidence="5" id="KW-0808">Transferase</keyword>
<feature type="compositionally biased region" description="Basic and acidic residues" evidence="18">
    <location>
        <begin position="357"/>
        <end position="368"/>
    </location>
</feature>
<comment type="subcellular location">
    <subcellularLocation>
        <location evidence="1">Plastid</location>
        <location evidence="1">Chloroplast membrane</location>
        <topology evidence="1">Multi-pass membrane protein</topology>
    </subcellularLocation>
</comment>
<keyword evidence="6" id="KW-0812">Transmembrane</keyword>
<protein>
    <recommendedName>
        <fullName evidence="15">phytol kinase</fullName>
        <ecNumber evidence="15">2.7.1.182</ecNumber>
    </recommendedName>
</protein>
<keyword evidence="9" id="KW-0418">Kinase</keyword>
<evidence type="ECO:0000256" key="15">
    <source>
        <dbReference type="ARBA" id="ARBA00039024"/>
    </source>
</evidence>
<evidence type="ECO:0000256" key="13">
    <source>
        <dbReference type="ARBA" id="ARBA00023136"/>
    </source>
</evidence>
<evidence type="ECO:0000256" key="11">
    <source>
        <dbReference type="ARBA" id="ARBA00022946"/>
    </source>
</evidence>
<comment type="pathway">
    <text evidence="14">Cofactor biosynthesis; tocopherol biosynthesis.</text>
</comment>
<evidence type="ECO:0000256" key="7">
    <source>
        <dbReference type="ARBA" id="ARBA00022723"/>
    </source>
</evidence>
<keyword evidence="11" id="KW-0809">Transit peptide</keyword>
<comment type="caution">
    <text evidence="20">The sequence shown here is derived from an EMBL/GenBank/DDBJ whole genome shotgun (WGS) entry which is preliminary data.</text>
</comment>
<keyword evidence="13" id="KW-0472">Membrane</keyword>
<dbReference type="GO" id="GO:0016020">
    <property type="term" value="C:membrane"/>
    <property type="evidence" value="ECO:0007669"/>
    <property type="project" value="UniProtKB-SubCell"/>
</dbReference>
<feature type="region of interest" description="Disordered" evidence="18">
    <location>
        <begin position="357"/>
        <end position="380"/>
    </location>
</feature>
<proteinExistence type="inferred from homology"/>
<dbReference type="PANTHER" id="PTHR32523">
    <property type="entry name" value="PHYTOL KINASE 1, CHLOROPLASTIC"/>
    <property type="match status" value="1"/>
</dbReference>
<evidence type="ECO:0000313" key="21">
    <source>
        <dbReference type="Proteomes" id="UP000612055"/>
    </source>
</evidence>
<dbReference type="InterPro" id="IPR039606">
    <property type="entry name" value="Phytol/farnesol_kinase"/>
</dbReference>
<accession>A0A836C4F6</accession>
<evidence type="ECO:0000256" key="3">
    <source>
        <dbReference type="ARBA" id="ARBA00022528"/>
    </source>
</evidence>
<evidence type="ECO:0000256" key="5">
    <source>
        <dbReference type="ARBA" id="ARBA00022679"/>
    </source>
</evidence>
<name>A0A836C4F6_9CHLO</name>
<dbReference type="Gene3D" id="6.10.140.2220">
    <property type="match status" value="1"/>
</dbReference>
<dbReference type="Pfam" id="PF01753">
    <property type="entry name" value="zf-MYND"/>
    <property type="match status" value="1"/>
</dbReference>
<evidence type="ECO:0000256" key="2">
    <source>
        <dbReference type="ARBA" id="ARBA00010794"/>
    </source>
</evidence>
<keyword evidence="7" id="KW-0479">Metal-binding</keyword>
<dbReference type="EMBL" id="JAEHOE010000009">
    <property type="protein sequence ID" value="KAG2498714.1"/>
    <property type="molecule type" value="Genomic_DNA"/>
</dbReference>
<reference evidence="20" key="1">
    <citation type="journal article" date="2020" name="bioRxiv">
        <title>Comparative genomics of Chlamydomonas.</title>
        <authorList>
            <person name="Craig R.J."/>
            <person name="Hasan A.R."/>
            <person name="Ness R.W."/>
            <person name="Keightley P.D."/>
        </authorList>
    </citation>
    <scope>NUCLEOTIDE SEQUENCE</scope>
    <source>
        <strain evidence="20">CCAP 11/70</strain>
    </source>
</reference>
<feature type="region of interest" description="Disordered" evidence="18">
    <location>
        <begin position="421"/>
        <end position="464"/>
    </location>
</feature>
<keyword evidence="10" id="KW-0862">Zinc</keyword>
<evidence type="ECO:0000256" key="8">
    <source>
        <dbReference type="ARBA" id="ARBA00022771"/>
    </source>
</evidence>
<dbReference type="GO" id="GO:0008270">
    <property type="term" value="F:zinc ion binding"/>
    <property type="evidence" value="ECO:0007669"/>
    <property type="project" value="UniProtKB-KW"/>
</dbReference>
<gene>
    <name evidence="20" type="ORF">HYH03_003454</name>
</gene>